<evidence type="ECO:0000313" key="2">
    <source>
        <dbReference type="EMBL" id="MXR52423.1"/>
    </source>
</evidence>
<dbReference type="OrthoDB" id="206489at2157"/>
<organism evidence="2 3">
    <name type="scientific">Halovenus carboxidivorans</name>
    <dbReference type="NCBI Taxonomy" id="2692199"/>
    <lineage>
        <taxon>Archaea</taxon>
        <taxon>Methanobacteriati</taxon>
        <taxon>Methanobacteriota</taxon>
        <taxon>Stenosarchaea group</taxon>
        <taxon>Halobacteria</taxon>
        <taxon>Halobacteriales</taxon>
        <taxon>Haloarculaceae</taxon>
        <taxon>Halovenus</taxon>
    </lineage>
</organism>
<dbReference type="EMBL" id="WUUT01000005">
    <property type="protein sequence ID" value="MXR52423.1"/>
    <property type="molecule type" value="Genomic_DNA"/>
</dbReference>
<gene>
    <name evidence="2" type="ORF">GRX03_12510</name>
</gene>
<dbReference type="AlphaFoldDB" id="A0A6B0TA10"/>
<evidence type="ECO:0000259" key="1">
    <source>
        <dbReference type="Pfam" id="PF23921"/>
    </source>
</evidence>
<feature type="domain" description="DUF7260" evidence="1">
    <location>
        <begin position="12"/>
        <end position="242"/>
    </location>
</feature>
<proteinExistence type="predicted"/>
<dbReference type="Pfam" id="PF23921">
    <property type="entry name" value="DUF7260"/>
    <property type="match status" value="1"/>
</dbReference>
<accession>A0A6B0TA10</accession>
<dbReference type="Proteomes" id="UP000466535">
    <property type="component" value="Unassembled WGS sequence"/>
</dbReference>
<dbReference type="RefSeq" id="WP_159764564.1">
    <property type="nucleotide sequence ID" value="NZ_WUUT01000005.1"/>
</dbReference>
<protein>
    <recommendedName>
        <fullName evidence="1">DUF7260 domain-containing protein</fullName>
    </recommendedName>
</protein>
<name>A0A6B0TA10_9EURY</name>
<sequence length="258" mass="28705">MATQSGSAPDLYFDDALELIESEQSILAAEADAFRAFLRHVEELSVSAPSTGGAPHLCSQSARKDPFRSVREAYQATVMDLAHYDEEYGESFEESVRMEYGPDIATLLTTGQVFERHHKQAVVVATEDLIDQRERLRDALLEERESIQRFRDPVESVVDGIASLDSAATTQETPKLLDSYRRRLSVLESRCHDLIDQRQSEIVDGRRALSLPITEPDIPSYLYTNLPVTYPVVAPLTGALESAVTLTATIETERSAQS</sequence>
<dbReference type="InterPro" id="IPR055684">
    <property type="entry name" value="DUF7260"/>
</dbReference>
<evidence type="ECO:0000313" key="3">
    <source>
        <dbReference type="Proteomes" id="UP000466535"/>
    </source>
</evidence>
<keyword evidence="3" id="KW-1185">Reference proteome</keyword>
<reference evidence="2 3" key="1">
    <citation type="submission" date="2019-12" db="EMBL/GenBank/DDBJ databases">
        <title>Isolation and characterization of three novel carbon monoxide-oxidizing members of Halobacteria from salione crusts and soils.</title>
        <authorList>
            <person name="Myers M.R."/>
            <person name="King G.M."/>
        </authorList>
    </citation>
    <scope>NUCLEOTIDE SEQUENCE [LARGE SCALE GENOMIC DNA]</scope>
    <source>
        <strain evidence="2 3">WSH3</strain>
    </source>
</reference>
<comment type="caution">
    <text evidence="2">The sequence shown here is derived from an EMBL/GenBank/DDBJ whole genome shotgun (WGS) entry which is preliminary data.</text>
</comment>